<dbReference type="InterPro" id="IPR009078">
    <property type="entry name" value="Ferritin-like_SF"/>
</dbReference>
<dbReference type="InterPro" id="IPR052703">
    <property type="entry name" value="Aromatic_CoA_ox/epox"/>
</dbReference>
<proteinExistence type="predicted"/>
<reference evidence="1 2" key="1">
    <citation type="submission" date="2024-04" db="EMBL/GenBank/DDBJ databases">
        <title>Novel species of the genus Ideonella isolated from streams.</title>
        <authorList>
            <person name="Lu H."/>
        </authorList>
    </citation>
    <scope>NUCLEOTIDE SEQUENCE [LARGE SCALE GENOMIC DNA]</scope>
    <source>
        <strain evidence="1 2">DXS29W</strain>
    </source>
</reference>
<gene>
    <name evidence="1" type="primary">paaC</name>
    <name evidence="1" type="ORF">AACH06_00185</name>
</gene>
<dbReference type="InterPro" id="IPR007814">
    <property type="entry name" value="PaaA_PaaC"/>
</dbReference>
<sequence>MSTPSITSPQDARSRYLLRVADTCLIHAQRQSEWCGHGPILEEDIALTNMSLDLIGQARALLTHVGQGATPPLDEDQLAFLRDERDYLNMTLVEQPGRKGGRDFADAVMRNLLIGAWLQLMWQRLQASTDAEVAAIAGKAVKEARYHVEHAADWVVRLGDGTDESARRMREALDRLWPYTHELFDDDDADAAAVTSGLGPARSALQADWQATVKTTLADAQLALPKDTAFRSTGSRGVHSENLGYMLAEMQHLQRAFPGGRW</sequence>
<dbReference type="Pfam" id="PF05138">
    <property type="entry name" value="PaaA_PaaC"/>
    <property type="match status" value="1"/>
</dbReference>
<dbReference type="InterPro" id="IPR011882">
    <property type="entry name" value="PaaC"/>
</dbReference>
<dbReference type="Proteomes" id="UP001371218">
    <property type="component" value="Unassembled WGS sequence"/>
</dbReference>
<dbReference type="NCBIfam" id="TIGR02158">
    <property type="entry name" value="PA_CoA_Oxy3"/>
    <property type="match status" value="1"/>
</dbReference>
<dbReference type="RefSeq" id="WP_341423564.1">
    <property type="nucleotide sequence ID" value="NZ_JBBUTG010000001.1"/>
</dbReference>
<protein>
    <submittedName>
        <fullName evidence="1">1,2-phenylacetyl-CoA epoxidase subunit PaaC</fullName>
        <ecNumber evidence="1">1.14.13.149</ecNumber>
    </submittedName>
</protein>
<keyword evidence="1" id="KW-0560">Oxidoreductase</keyword>
<evidence type="ECO:0000313" key="2">
    <source>
        <dbReference type="Proteomes" id="UP001371218"/>
    </source>
</evidence>
<dbReference type="InterPro" id="IPR012347">
    <property type="entry name" value="Ferritin-like"/>
</dbReference>
<dbReference type="PANTHER" id="PTHR30458">
    <property type="entry name" value="PHENYLACETIC ACID DEGRADATION PROTEIN PAA"/>
    <property type="match status" value="1"/>
</dbReference>
<evidence type="ECO:0000313" key="1">
    <source>
        <dbReference type="EMBL" id="MEK8029221.1"/>
    </source>
</evidence>
<accession>A0ABU9BHM9</accession>
<dbReference type="Gene3D" id="1.20.1260.10">
    <property type="match status" value="1"/>
</dbReference>
<organism evidence="1 2">
    <name type="scientific">Ideonella lacteola</name>
    <dbReference type="NCBI Taxonomy" id="2984193"/>
    <lineage>
        <taxon>Bacteria</taxon>
        <taxon>Pseudomonadati</taxon>
        <taxon>Pseudomonadota</taxon>
        <taxon>Betaproteobacteria</taxon>
        <taxon>Burkholderiales</taxon>
        <taxon>Sphaerotilaceae</taxon>
        <taxon>Ideonella</taxon>
    </lineage>
</organism>
<dbReference type="EMBL" id="JBBUTG010000001">
    <property type="protein sequence ID" value="MEK8029221.1"/>
    <property type="molecule type" value="Genomic_DNA"/>
</dbReference>
<name>A0ABU9BHM9_9BURK</name>
<dbReference type="SUPFAM" id="SSF47240">
    <property type="entry name" value="Ferritin-like"/>
    <property type="match status" value="1"/>
</dbReference>
<dbReference type="EC" id="1.14.13.149" evidence="1"/>
<dbReference type="PIRSF" id="PIRSF037834">
    <property type="entry name" value="PA_CoA_Oase3"/>
    <property type="match status" value="1"/>
</dbReference>
<dbReference type="GO" id="GO:0097266">
    <property type="term" value="F:phenylacetyl-CoA 1,2-epoxidase activity"/>
    <property type="evidence" value="ECO:0007669"/>
    <property type="project" value="UniProtKB-EC"/>
</dbReference>
<dbReference type="PANTHER" id="PTHR30458:SF0">
    <property type="entry name" value="1,2-PHENYLACETYL-COA EPOXIDASE, SUBUNIT C"/>
    <property type="match status" value="1"/>
</dbReference>
<keyword evidence="2" id="KW-1185">Reference proteome</keyword>
<comment type="caution">
    <text evidence="1">The sequence shown here is derived from an EMBL/GenBank/DDBJ whole genome shotgun (WGS) entry which is preliminary data.</text>
</comment>